<dbReference type="InterPro" id="IPR006162">
    <property type="entry name" value="Ppantetheine_attach_site"/>
</dbReference>
<dbReference type="InterPro" id="IPR054514">
    <property type="entry name" value="RhiE-like_linker"/>
</dbReference>
<keyword evidence="8" id="KW-0511">Multifunctional enzyme</keyword>
<dbReference type="Pfam" id="PF08242">
    <property type="entry name" value="Methyltransf_12"/>
    <property type="match status" value="1"/>
</dbReference>
<dbReference type="InterPro" id="IPR009081">
    <property type="entry name" value="PP-bd_ACP"/>
</dbReference>
<sequence>MKRLLIDLTWWHLDSLGAFEPRTSTSAVLPMYSGWFRECARLFELEGYLVRRGENFTRIGAPKETASELWRRWETEKVRWLRNPDLAATHTLLEATLRALPDILTGKKAATEVIFPNSSLTLVQNAYNTIPLSAFFNDVLAAKVVEHLRQLDKRAPRILEIGAGTGATSTVVLRALRESGLPVGEYCYTDISKAFLNHAEQSYGPANRFLTFRILNIENSVREQGIDAGAYDIVIAANVLHATRNIRRTLRNTQSLLAKRGLLLLNELTANNLVNHLTFGLLEGWWLYEDAELRLTGCPGLSIENWRRALEAEGYTGVVFPCLDAAELGQQIILAEGDGRVERPENSRAVPPTTAATIANGVASRSTLKDGIEQTIASELAKALRIDRERIRFDEPFSTYGLDSILAVQLTRSINEVLGTDLDITVMFEHNTVDALREHIASATVVSSVPERELPLASEGYAIIGMSGRFPQASDIEAFWHVVARGQSTLTTPPMDREDWAAGCREGESTDTMWGGFLTGVHEFDPLFFGISMTEARQMTPEQRLMLMAAWNVLEDAGYTPRELGQSSTGVFIAAGSSEYQHEGPALGGAPNVLSAPSPSMIPNRISYALNLHGPSEHCETTCSSSLVALHRAIQSIRLGECAQAIVGGINLIASPSGFAELQSAGMLSKRGKVRPFQEDAEGTVRGEGAGAILIKPVRRAIDDGDFIYAIVRGTGVGHGGKGVSFTAPNVRGMKAAIAQAYREAGVDPGTVSYIEAHGMSAPIADSTEIAALHASYSANGSSPIYVGTLKPCIGHTEVFSGLAALMKVVLALRHGTIPAIPCFGRLHPNISLAGSRLRMATETMPWPAPITADGRAQPRRASINSFGIGGVNAHVVLEEHAPPRAGVTSPTLQILPLSAKDESGLQERIQLLLAWLNDGRDVDLADVAYTLQRGREAMDVRAAVVGSTPAEVIERLSARLAGEPVSYGAGAEGAMAKDWVAGAEVDWSVLHAGARRTRVPLPTYPFKRVNCWQGASMRSIPPRAVPTPAASKGDVAASPEWFIVSLTASVLGLDAGAIDRTKPLEHYGMNSLLLVAMLGHVRSAFPSFQPAWLQAHHSLDDVISRMASVARDGARWTGTLSSYPELVHLNRVTSGRPVFWIHGGLGGVETFRTIAERSGRPFYAIQARGFMTKDAPIEGIPEMASYYIDIIQSVQKDGPYDVGGFCLGGIISYEITRQLQLRGHDVSTLVMVDSPDPTGGAKSNARGHALSKNAALQVANILLWPADGKDLAKVSRRLIHQNEIDDSLDQDEFVQALARLGVQRGLSMPHAAIVEFIQRNVDVQVAYGVGHYVIAPLVRPNDVECTYFRNARGSFFGALASYFTVRGETFSLDRVNYWQDWQREMPKLRMLDIDATNHMTILYEDGPLRAITQVCEELYSAKEFDAR</sequence>
<dbReference type="InterPro" id="IPR016039">
    <property type="entry name" value="Thiolase-like"/>
</dbReference>
<dbReference type="InterPro" id="IPR014031">
    <property type="entry name" value="Ketoacyl_synth_C"/>
</dbReference>
<protein>
    <submittedName>
        <fullName evidence="11">Thioesterase domain-containing protein</fullName>
    </submittedName>
</protein>
<dbReference type="PANTHER" id="PTHR43775:SF37">
    <property type="entry name" value="SI:DKEY-61P9.11"/>
    <property type="match status" value="1"/>
</dbReference>
<evidence type="ECO:0000256" key="8">
    <source>
        <dbReference type="ARBA" id="ARBA00023268"/>
    </source>
</evidence>
<dbReference type="Pfam" id="PF00109">
    <property type="entry name" value="ketoacyl-synt"/>
    <property type="match status" value="1"/>
</dbReference>
<feature type="domain" description="Carrier" evidence="9">
    <location>
        <begin position="367"/>
        <end position="444"/>
    </location>
</feature>
<dbReference type="InterPro" id="IPR020806">
    <property type="entry name" value="PKS_PP-bd"/>
</dbReference>
<dbReference type="PROSITE" id="PS00012">
    <property type="entry name" value="PHOSPHOPANTETHEINE"/>
    <property type="match status" value="2"/>
</dbReference>
<evidence type="ECO:0000256" key="7">
    <source>
        <dbReference type="ARBA" id="ARBA00022737"/>
    </source>
</evidence>
<dbReference type="EMBL" id="CP089982">
    <property type="protein sequence ID" value="WXA98170.1"/>
    <property type="molecule type" value="Genomic_DNA"/>
</dbReference>
<dbReference type="Gene3D" id="1.10.1200.10">
    <property type="entry name" value="ACP-like"/>
    <property type="match status" value="2"/>
</dbReference>
<dbReference type="Pfam" id="PF22336">
    <property type="entry name" value="RhiE-like_linker"/>
    <property type="match status" value="1"/>
</dbReference>
<evidence type="ECO:0000259" key="9">
    <source>
        <dbReference type="PROSITE" id="PS50075"/>
    </source>
</evidence>
<dbReference type="InterPro" id="IPR029063">
    <property type="entry name" value="SAM-dependent_MTases_sf"/>
</dbReference>
<dbReference type="SUPFAM" id="SSF53335">
    <property type="entry name" value="S-adenosyl-L-methionine-dependent methyltransferases"/>
    <property type="match status" value="1"/>
</dbReference>
<evidence type="ECO:0000313" key="12">
    <source>
        <dbReference type="Proteomes" id="UP001379533"/>
    </source>
</evidence>
<dbReference type="InterPro" id="IPR020841">
    <property type="entry name" value="PKS_Beta-ketoAc_synthase_dom"/>
</dbReference>
<evidence type="ECO:0000259" key="10">
    <source>
        <dbReference type="PROSITE" id="PS52004"/>
    </source>
</evidence>
<comment type="subcellular location">
    <subcellularLocation>
        <location evidence="1">Cytoplasm</location>
    </subcellularLocation>
</comment>
<evidence type="ECO:0000256" key="4">
    <source>
        <dbReference type="ARBA" id="ARBA00022490"/>
    </source>
</evidence>
<evidence type="ECO:0000313" key="11">
    <source>
        <dbReference type="EMBL" id="WXA98170.1"/>
    </source>
</evidence>
<evidence type="ECO:0000256" key="3">
    <source>
        <dbReference type="ARBA" id="ARBA00022450"/>
    </source>
</evidence>
<dbReference type="InterPro" id="IPR001031">
    <property type="entry name" value="Thioesterase"/>
</dbReference>
<dbReference type="SMART" id="SM00825">
    <property type="entry name" value="PKS_KS"/>
    <property type="match status" value="1"/>
</dbReference>
<accession>A0ABZ2KKP1</accession>
<dbReference type="PROSITE" id="PS50075">
    <property type="entry name" value="CARRIER"/>
    <property type="match status" value="1"/>
</dbReference>
<dbReference type="InterPro" id="IPR036736">
    <property type="entry name" value="ACP-like_sf"/>
</dbReference>
<dbReference type="Pfam" id="PF02801">
    <property type="entry name" value="Ketoacyl-synt_C"/>
    <property type="match status" value="1"/>
</dbReference>
<keyword evidence="4" id="KW-0963">Cytoplasm</keyword>
<dbReference type="Gene3D" id="1.10.1240.100">
    <property type="match status" value="1"/>
</dbReference>
<keyword evidence="5" id="KW-0597">Phosphoprotein</keyword>
<evidence type="ECO:0000256" key="6">
    <source>
        <dbReference type="ARBA" id="ARBA00022679"/>
    </source>
</evidence>
<comment type="pathway">
    <text evidence="2">Antibiotic biosynthesis.</text>
</comment>
<dbReference type="SMART" id="SM01294">
    <property type="entry name" value="PKS_PP_betabranch"/>
    <property type="match status" value="1"/>
</dbReference>
<organism evidence="11 12">
    <name type="scientific">Pendulispora brunnea</name>
    <dbReference type="NCBI Taxonomy" id="2905690"/>
    <lineage>
        <taxon>Bacteria</taxon>
        <taxon>Pseudomonadati</taxon>
        <taxon>Myxococcota</taxon>
        <taxon>Myxococcia</taxon>
        <taxon>Myxococcales</taxon>
        <taxon>Sorangiineae</taxon>
        <taxon>Pendulisporaceae</taxon>
        <taxon>Pendulispora</taxon>
    </lineage>
</organism>
<dbReference type="PANTHER" id="PTHR43775">
    <property type="entry name" value="FATTY ACID SYNTHASE"/>
    <property type="match status" value="1"/>
</dbReference>
<feature type="domain" description="Ketosynthase family 3 (KS3)" evidence="10">
    <location>
        <begin position="458"/>
        <end position="880"/>
    </location>
</feature>
<evidence type="ECO:0000256" key="1">
    <source>
        <dbReference type="ARBA" id="ARBA00004496"/>
    </source>
</evidence>
<dbReference type="InterPro" id="IPR014030">
    <property type="entry name" value="Ketoacyl_synth_N"/>
</dbReference>
<proteinExistence type="predicted"/>
<dbReference type="CDD" id="cd00833">
    <property type="entry name" value="PKS"/>
    <property type="match status" value="1"/>
</dbReference>
<dbReference type="SUPFAM" id="SSF47336">
    <property type="entry name" value="ACP-like"/>
    <property type="match status" value="2"/>
</dbReference>
<evidence type="ECO:0000256" key="2">
    <source>
        <dbReference type="ARBA" id="ARBA00004792"/>
    </source>
</evidence>
<dbReference type="Proteomes" id="UP001379533">
    <property type="component" value="Chromosome"/>
</dbReference>
<dbReference type="Pfam" id="PF00550">
    <property type="entry name" value="PP-binding"/>
    <property type="match status" value="2"/>
</dbReference>
<keyword evidence="6" id="KW-0808">Transferase</keyword>
<dbReference type="Pfam" id="PF00975">
    <property type="entry name" value="Thioesterase"/>
    <property type="match status" value="1"/>
</dbReference>
<dbReference type="InterPro" id="IPR013217">
    <property type="entry name" value="Methyltransf_12"/>
</dbReference>
<keyword evidence="12" id="KW-1185">Reference proteome</keyword>
<dbReference type="SMART" id="SM00823">
    <property type="entry name" value="PKS_PP"/>
    <property type="match status" value="2"/>
</dbReference>
<keyword evidence="7" id="KW-0677">Repeat</keyword>
<dbReference type="CDD" id="cd02440">
    <property type="entry name" value="AdoMet_MTases"/>
    <property type="match status" value="1"/>
</dbReference>
<dbReference type="Gene3D" id="3.40.47.10">
    <property type="match status" value="1"/>
</dbReference>
<gene>
    <name evidence="11" type="ORF">LZC95_15160</name>
</gene>
<dbReference type="SUPFAM" id="SSF53901">
    <property type="entry name" value="Thiolase-like"/>
    <property type="match status" value="1"/>
</dbReference>
<dbReference type="SUPFAM" id="SSF53474">
    <property type="entry name" value="alpha/beta-Hydrolases"/>
    <property type="match status" value="1"/>
</dbReference>
<keyword evidence="3" id="KW-0596">Phosphopantetheine</keyword>
<evidence type="ECO:0000256" key="5">
    <source>
        <dbReference type="ARBA" id="ARBA00022553"/>
    </source>
</evidence>
<dbReference type="PROSITE" id="PS52004">
    <property type="entry name" value="KS3_2"/>
    <property type="match status" value="1"/>
</dbReference>
<name>A0ABZ2KKP1_9BACT</name>
<dbReference type="InterPro" id="IPR050091">
    <property type="entry name" value="PKS_NRPS_Biosynth_Enz"/>
</dbReference>
<reference evidence="11 12" key="1">
    <citation type="submission" date="2021-12" db="EMBL/GenBank/DDBJ databases">
        <title>Discovery of the Pendulisporaceae a myxobacterial family with distinct sporulation behavior and unique specialized metabolism.</title>
        <authorList>
            <person name="Garcia R."/>
            <person name="Popoff A."/>
            <person name="Bader C.D."/>
            <person name="Loehr J."/>
            <person name="Walesch S."/>
            <person name="Walt C."/>
            <person name="Boldt J."/>
            <person name="Bunk B."/>
            <person name="Haeckl F.J.F.P.J."/>
            <person name="Gunesch A.P."/>
            <person name="Birkelbach J."/>
            <person name="Nuebel U."/>
            <person name="Pietschmann T."/>
            <person name="Bach T."/>
            <person name="Mueller R."/>
        </authorList>
    </citation>
    <scope>NUCLEOTIDE SEQUENCE [LARGE SCALE GENOMIC DNA]</scope>
    <source>
        <strain evidence="11 12">MSr12523</strain>
    </source>
</reference>
<dbReference type="Gene3D" id="3.40.50.150">
    <property type="entry name" value="Vaccinia Virus protein VP39"/>
    <property type="match status" value="1"/>
</dbReference>
<dbReference type="RefSeq" id="WP_394848782.1">
    <property type="nucleotide sequence ID" value="NZ_CP089982.1"/>
</dbReference>
<dbReference type="Gene3D" id="3.40.50.1820">
    <property type="entry name" value="alpha/beta hydrolase"/>
    <property type="match status" value="1"/>
</dbReference>
<dbReference type="InterPro" id="IPR029058">
    <property type="entry name" value="AB_hydrolase_fold"/>
</dbReference>